<evidence type="ECO:0000313" key="2">
    <source>
        <dbReference type="EMBL" id="KEG43677.1"/>
    </source>
</evidence>
<dbReference type="Proteomes" id="UP000027632">
    <property type="component" value="Unassembled WGS sequence"/>
</dbReference>
<reference evidence="2 3" key="1">
    <citation type="submission" date="2014-04" db="EMBL/GenBank/DDBJ databases">
        <title>Draft genome sequence of the novel Streptomyces griseorubens JSD-1 playing a role in carbon and nitrogen cycle.</title>
        <authorList>
            <consortium name="Shanghai Jiao Tong University"/>
            <person name="Feng H."/>
            <person name="Sun Y."/>
            <person name="Zhi Y."/>
            <person name="Mao L."/>
            <person name="Luo Y."/>
            <person name="Wei X."/>
            <person name="Zhou P."/>
        </authorList>
    </citation>
    <scope>NUCLEOTIDE SEQUENCE [LARGE SCALE GENOMIC DNA]</scope>
    <source>
        <strain evidence="2 3">JSD-1</strain>
    </source>
</reference>
<protein>
    <submittedName>
        <fullName evidence="2">Uncharacterized protein</fullName>
    </submittedName>
</protein>
<name>A0ABR4TA05_9ACTN</name>
<feature type="transmembrane region" description="Helical" evidence="1">
    <location>
        <begin position="26"/>
        <end position="49"/>
    </location>
</feature>
<keyword evidence="1" id="KW-0812">Transmembrane</keyword>
<keyword evidence="3" id="KW-1185">Reference proteome</keyword>
<evidence type="ECO:0000256" key="1">
    <source>
        <dbReference type="SAM" id="Phobius"/>
    </source>
</evidence>
<gene>
    <name evidence="2" type="ORF">DJ64_17725</name>
</gene>
<dbReference type="EMBL" id="JJMG01000021">
    <property type="protein sequence ID" value="KEG43677.1"/>
    <property type="molecule type" value="Genomic_DNA"/>
</dbReference>
<sequence>MTTNPYLNAPLSPTRPKMFGSPLAKVVWTLVPIVSISLAAAVPFVVAAVKGVIKPWLAGVYVAAEVLILILATAIDPQGDSPFAGMLLILLIVTAATHTALLDNDKVTVGK</sequence>
<feature type="transmembrane region" description="Helical" evidence="1">
    <location>
        <begin position="56"/>
        <end position="75"/>
    </location>
</feature>
<organism evidence="2 3">
    <name type="scientific">Streptomyces griseorubens</name>
    <dbReference type="NCBI Taxonomy" id="66897"/>
    <lineage>
        <taxon>Bacteria</taxon>
        <taxon>Bacillati</taxon>
        <taxon>Actinomycetota</taxon>
        <taxon>Actinomycetes</taxon>
        <taxon>Kitasatosporales</taxon>
        <taxon>Streptomycetaceae</taxon>
        <taxon>Streptomyces</taxon>
        <taxon>Streptomyces althioticus group</taxon>
    </lineage>
</organism>
<proteinExistence type="predicted"/>
<comment type="caution">
    <text evidence="2">The sequence shown here is derived from an EMBL/GenBank/DDBJ whole genome shotgun (WGS) entry which is preliminary data.</text>
</comment>
<keyword evidence="1" id="KW-0472">Membrane</keyword>
<evidence type="ECO:0000313" key="3">
    <source>
        <dbReference type="Proteomes" id="UP000027632"/>
    </source>
</evidence>
<feature type="transmembrane region" description="Helical" evidence="1">
    <location>
        <begin position="81"/>
        <end position="102"/>
    </location>
</feature>
<dbReference type="RefSeq" id="WP_037638241.1">
    <property type="nucleotide sequence ID" value="NZ_KL503830.1"/>
</dbReference>
<keyword evidence="1" id="KW-1133">Transmembrane helix</keyword>
<accession>A0ABR4TA05</accession>